<dbReference type="GO" id="GO:0016757">
    <property type="term" value="F:glycosyltransferase activity"/>
    <property type="evidence" value="ECO:0007669"/>
    <property type="project" value="UniProtKB-KW"/>
</dbReference>
<evidence type="ECO:0000313" key="8">
    <source>
        <dbReference type="EMBL" id="KUK96446.1"/>
    </source>
</evidence>
<dbReference type="EMBL" id="LGFT01000038">
    <property type="protein sequence ID" value="KUK43995.1"/>
    <property type="molecule type" value="Genomic_DNA"/>
</dbReference>
<evidence type="ECO:0000256" key="4">
    <source>
        <dbReference type="ARBA" id="ARBA00022679"/>
    </source>
</evidence>
<evidence type="ECO:0000256" key="2">
    <source>
        <dbReference type="ARBA" id="ARBA00022475"/>
    </source>
</evidence>
<dbReference type="Proteomes" id="UP000053961">
    <property type="component" value="Unassembled WGS sequence"/>
</dbReference>
<dbReference type="PANTHER" id="PTHR43646:SF2">
    <property type="entry name" value="GLYCOSYLTRANSFERASE 2-LIKE DOMAIN-CONTAINING PROTEIN"/>
    <property type="match status" value="1"/>
</dbReference>
<evidence type="ECO:0000313" key="7">
    <source>
        <dbReference type="EMBL" id="KUK43995.1"/>
    </source>
</evidence>
<keyword evidence="2" id="KW-1003">Cell membrane</keyword>
<evidence type="ECO:0000313" key="9">
    <source>
        <dbReference type="Proteomes" id="UP000053961"/>
    </source>
</evidence>
<dbReference type="PATRIC" id="fig|301375.6.peg.2531"/>
<organism evidence="8 9">
    <name type="scientific">Methanothrix harundinacea</name>
    <dbReference type="NCBI Taxonomy" id="301375"/>
    <lineage>
        <taxon>Archaea</taxon>
        <taxon>Methanobacteriati</taxon>
        <taxon>Methanobacteriota</taxon>
        <taxon>Stenosarchaea group</taxon>
        <taxon>Methanomicrobia</taxon>
        <taxon>Methanotrichales</taxon>
        <taxon>Methanotrichaceae</taxon>
        <taxon>Methanothrix</taxon>
    </lineage>
</organism>
<dbReference type="InterPro" id="IPR029044">
    <property type="entry name" value="Nucleotide-diphossugar_trans"/>
</dbReference>
<dbReference type="EMBL" id="LGHB01000013">
    <property type="protein sequence ID" value="KUK96446.1"/>
    <property type="molecule type" value="Genomic_DNA"/>
</dbReference>
<name>A0A124G3B8_9EURY</name>
<dbReference type="PANTHER" id="PTHR43646">
    <property type="entry name" value="GLYCOSYLTRANSFERASE"/>
    <property type="match status" value="1"/>
</dbReference>
<dbReference type="Gene3D" id="3.90.550.10">
    <property type="entry name" value="Spore Coat Polysaccharide Biosynthesis Protein SpsA, Chain A"/>
    <property type="match status" value="1"/>
</dbReference>
<evidence type="ECO:0000256" key="1">
    <source>
        <dbReference type="ARBA" id="ARBA00004236"/>
    </source>
</evidence>
<comment type="subcellular location">
    <subcellularLocation>
        <location evidence="1">Cell membrane</location>
    </subcellularLocation>
</comment>
<keyword evidence="3" id="KW-0328">Glycosyltransferase</keyword>
<keyword evidence="4 8" id="KW-0808">Transferase</keyword>
<reference evidence="9 10" key="2">
    <citation type="journal article" date="2015" name="MBio">
        <title>Genome-Resolved Metagenomic Analysis Reveals Roles for Candidate Phyla and Other Microbial Community Members in Biogeochemical Transformations in Oil Reservoirs.</title>
        <authorList>
            <person name="Hu P."/>
            <person name="Tom L."/>
            <person name="Singh A."/>
            <person name="Thomas B.C."/>
            <person name="Baker B.J."/>
            <person name="Piceno Y.M."/>
            <person name="Andersen G.L."/>
            <person name="Banfield J.F."/>
        </authorList>
    </citation>
    <scope>NUCLEOTIDE SEQUENCE [LARGE SCALE GENOMIC DNA]</scope>
    <source>
        <strain evidence="7">57_489</strain>
    </source>
</reference>
<dbReference type="Pfam" id="PF00535">
    <property type="entry name" value="Glycos_transf_2"/>
    <property type="match status" value="1"/>
</dbReference>
<sequence length="259" mass="28860">MISVIVPALNEEEQIAATLRSLASQSPEIGSYEIIVVDGGSADKTVEIAEEYADRVIPQIHPGIGGARRDGAEAAHGRIIAFTDADTAFPRGWLEVISRNLERHEASTGPVLFQNRDLRTEILSAVRSSYKLLKALNFCYMIGSNMAMRRDTYRKAGGHRDISLLDDYDLSVKLFKIGADAVYDPDQMVYTSSRRAHKLLTYGVTVAYGHYNYAVTKDYEKLLNYPKVDDMTIKDVLNGIRWGRPVVSAVETVQSTLKR</sequence>
<protein>
    <submittedName>
        <fullName evidence="8">Glycosyl transferase</fullName>
    </submittedName>
</protein>
<reference evidence="8" key="1">
    <citation type="journal article" date="2015" name="MBio">
        <title>Genome-resolved metagenomic analysis reveals roles for candidate phyla and other microbial community members in biogeochemical transformations in oil reservoirs.</title>
        <authorList>
            <person name="Hu P."/>
            <person name="Tom L."/>
            <person name="Singh A."/>
            <person name="Thomas B.C."/>
            <person name="Baker B.J."/>
            <person name="Piceno Y.M."/>
            <person name="Andersen G.L."/>
            <person name="Banfield J.F."/>
        </authorList>
    </citation>
    <scope>NUCLEOTIDE SEQUENCE [LARGE SCALE GENOMIC DNA]</scope>
    <source>
        <strain evidence="8">56_747</strain>
    </source>
</reference>
<dbReference type="InterPro" id="IPR001173">
    <property type="entry name" value="Glyco_trans_2-like"/>
</dbReference>
<gene>
    <name evidence="7" type="ORF">XD72_1634</name>
    <name evidence="8" type="ORF">XE07_1117</name>
</gene>
<dbReference type="GO" id="GO:0005886">
    <property type="term" value="C:plasma membrane"/>
    <property type="evidence" value="ECO:0007669"/>
    <property type="project" value="UniProtKB-SubCell"/>
</dbReference>
<dbReference type="AlphaFoldDB" id="A0A124G3B8"/>
<evidence type="ECO:0000256" key="3">
    <source>
        <dbReference type="ARBA" id="ARBA00022676"/>
    </source>
</evidence>
<keyword evidence="5" id="KW-0472">Membrane</keyword>
<evidence type="ECO:0000313" key="10">
    <source>
        <dbReference type="Proteomes" id="UP000057043"/>
    </source>
</evidence>
<evidence type="ECO:0000259" key="6">
    <source>
        <dbReference type="Pfam" id="PF00535"/>
    </source>
</evidence>
<accession>A0A124G3B8</accession>
<feature type="domain" description="Glycosyltransferase 2-like" evidence="6">
    <location>
        <begin position="3"/>
        <end position="154"/>
    </location>
</feature>
<dbReference type="Proteomes" id="UP000057043">
    <property type="component" value="Unassembled WGS sequence"/>
</dbReference>
<dbReference type="SUPFAM" id="SSF53448">
    <property type="entry name" value="Nucleotide-diphospho-sugar transferases"/>
    <property type="match status" value="1"/>
</dbReference>
<comment type="caution">
    <text evidence="8">The sequence shown here is derived from an EMBL/GenBank/DDBJ whole genome shotgun (WGS) entry which is preliminary data.</text>
</comment>
<proteinExistence type="predicted"/>
<evidence type="ECO:0000256" key="5">
    <source>
        <dbReference type="ARBA" id="ARBA00023136"/>
    </source>
</evidence>